<name>A0A0M3T2L1_9HYPH</name>
<evidence type="ECO:0000259" key="9">
    <source>
        <dbReference type="Pfam" id="PF08669"/>
    </source>
</evidence>
<evidence type="ECO:0000313" key="11">
    <source>
        <dbReference type="Proteomes" id="UP000057213"/>
    </source>
</evidence>
<keyword evidence="3" id="KW-0032">Aminotransferase</keyword>
<feature type="domain" description="GCVT N-terminal" evidence="8">
    <location>
        <begin position="28"/>
        <end position="274"/>
    </location>
</feature>
<dbReference type="STRING" id="1318743.PU02_0111"/>
<dbReference type="NCBIfam" id="NF001567">
    <property type="entry name" value="PRK00389.1"/>
    <property type="match status" value="1"/>
</dbReference>
<evidence type="ECO:0000256" key="4">
    <source>
        <dbReference type="ARBA" id="ARBA00022679"/>
    </source>
</evidence>
<dbReference type="GO" id="GO:0008168">
    <property type="term" value="F:methyltransferase activity"/>
    <property type="evidence" value="ECO:0007669"/>
    <property type="project" value="UniProtKB-KW"/>
</dbReference>
<dbReference type="InterPro" id="IPR006223">
    <property type="entry name" value="GcvT"/>
</dbReference>
<dbReference type="InterPro" id="IPR027266">
    <property type="entry name" value="TrmE/GcvT-like"/>
</dbReference>
<dbReference type="SUPFAM" id="SSF101790">
    <property type="entry name" value="Aminomethyltransferase beta-barrel domain"/>
    <property type="match status" value="1"/>
</dbReference>
<dbReference type="InterPro" id="IPR028896">
    <property type="entry name" value="GcvT/YgfZ/DmdA"/>
</dbReference>
<dbReference type="PANTHER" id="PTHR43757">
    <property type="entry name" value="AMINOMETHYLTRANSFERASE"/>
    <property type="match status" value="1"/>
</dbReference>
<dbReference type="InterPro" id="IPR029043">
    <property type="entry name" value="GcvT/YgfZ_C"/>
</dbReference>
<keyword evidence="4 10" id="KW-0808">Transferase</keyword>
<protein>
    <recommendedName>
        <fullName evidence="2">aminomethyltransferase</fullName>
        <ecNumber evidence="2">2.1.2.10</ecNumber>
    </recommendedName>
    <alternativeName>
        <fullName evidence="5">Glycine cleavage system T protein</fullName>
    </alternativeName>
</protein>
<dbReference type="PATRIC" id="fig|1318743.3.peg.116"/>
<dbReference type="AlphaFoldDB" id="A0A0M3T2L1"/>
<dbReference type="Gene3D" id="2.40.30.110">
    <property type="entry name" value="Aminomethyltransferase beta-barrel domains"/>
    <property type="match status" value="1"/>
</dbReference>
<dbReference type="GO" id="GO:0008483">
    <property type="term" value="F:transaminase activity"/>
    <property type="evidence" value="ECO:0007669"/>
    <property type="project" value="UniProtKB-KW"/>
</dbReference>
<dbReference type="Proteomes" id="UP000057213">
    <property type="component" value="Chromosome"/>
</dbReference>
<dbReference type="EMBL" id="CP010401">
    <property type="protein sequence ID" value="ALE02925.1"/>
    <property type="molecule type" value="Genomic_DNA"/>
</dbReference>
<feature type="binding site" evidence="7">
    <location>
        <position position="212"/>
    </location>
    <ligand>
        <name>substrate</name>
    </ligand>
</feature>
<reference evidence="10 11" key="1">
    <citation type="journal article" date="2015" name="Genome Announc.">
        <title>Complete Genome Sequence of Bartonella ancashensis Strain 20.00, Isolated from the Blood of a Patient with Verruga Peruana.</title>
        <authorList>
            <person name="Hang J."/>
            <person name="Mullins K.E."/>
            <person name="Clifford R.J."/>
            <person name="Onmus-Leone F."/>
            <person name="Yang Y."/>
            <person name="Jiang J."/>
            <person name="Leguia M."/>
            <person name="Kasper M.R."/>
            <person name="Maguina C."/>
            <person name="Lesho E.P."/>
            <person name="Jarman R.G."/>
            <person name="Richards A.L."/>
            <person name="Blazes D."/>
        </authorList>
    </citation>
    <scope>NUCLEOTIDE SEQUENCE [LARGE SCALE GENOMIC DNA]</scope>
    <source>
        <strain evidence="10 11">20.00</strain>
    </source>
</reference>
<dbReference type="PIRSF" id="PIRSF006487">
    <property type="entry name" value="GcvT"/>
    <property type="match status" value="1"/>
</dbReference>
<dbReference type="Gene3D" id="3.30.70.1400">
    <property type="entry name" value="Aminomethyltransferase beta-barrel domains"/>
    <property type="match status" value="1"/>
</dbReference>
<evidence type="ECO:0000256" key="6">
    <source>
        <dbReference type="ARBA" id="ARBA00047665"/>
    </source>
</evidence>
<keyword evidence="10" id="KW-0489">Methyltransferase</keyword>
<organism evidence="10 11">
    <name type="scientific">Bartonella ancashensis</name>
    <dbReference type="NCBI Taxonomy" id="1318743"/>
    <lineage>
        <taxon>Bacteria</taxon>
        <taxon>Pseudomonadati</taxon>
        <taxon>Pseudomonadota</taxon>
        <taxon>Alphaproteobacteria</taxon>
        <taxon>Hyphomicrobiales</taxon>
        <taxon>Bartonellaceae</taxon>
        <taxon>Bartonella</taxon>
    </lineage>
</organism>
<gene>
    <name evidence="10" type="ORF">PU02_0111</name>
</gene>
<dbReference type="GO" id="GO:0006546">
    <property type="term" value="P:glycine catabolic process"/>
    <property type="evidence" value="ECO:0007669"/>
    <property type="project" value="InterPro"/>
</dbReference>
<comment type="catalytic activity">
    <reaction evidence="6">
        <text>N(6)-[(R)-S(8)-aminomethyldihydrolipoyl]-L-lysyl-[protein] + (6S)-5,6,7,8-tetrahydrofolate = N(6)-[(R)-dihydrolipoyl]-L-lysyl-[protein] + (6R)-5,10-methylene-5,6,7,8-tetrahydrofolate + NH4(+)</text>
        <dbReference type="Rhea" id="RHEA:16945"/>
        <dbReference type="Rhea" id="RHEA-COMP:10475"/>
        <dbReference type="Rhea" id="RHEA-COMP:10492"/>
        <dbReference type="ChEBI" id="CHEBI:15636"/>
        <dbReference type="ChEBI" id="CHEBI:28938"/>
        <dbReference type="ChEBI" id="CHEBI:57453"/>
        <dbReference type="ChEBI" id="CHEBI:83100"/>
        <dbReference type="ChEBI" id="CHEBI:83143"/>
        <dbReference type="EC" id="2.1.2.10"/>
    </reaction>
</comment>
<evidence type="ECO:0000256" key="2">
    <source>
        <dbReference type="ARBA" id="ARBA00012616"/>
    </source>
</evidence>
<dbReference type="Gene3D" id="4.10.1250.10">
    <property type="entry name" value="Aminomethyltransferase fragment"/>
    <property type="match status" value="1"/>
</dbReference>
<dbReference type="NCBIfam" id="NF010093">
    <property type="entry name" value="PRK13579.1"/>
    <property type="match status" value="1"/>
</dbReference>
<dbReference type="NCBIfam" id="TIGR00528">
    <property type="entry name" value="gcvT"/>
    <property type="match status" value="1"/>
</dbReference>
<dbReference type="GO" id="GO:0032259">
    <property type="term" value="P:methylation"/>
    <property type="evidence" value="ECO:0007669"/>
    <property type="project" value="UniProtKB-KW"/>
</dbReference>
<dbReference type="InterPro" id="IPR013977">
    <property type="entry name" value="GcvT_C"/>
</dbReference>
<dbReference type="Pfam" id="PF01571">
    <property type="entry name" value="GCV_T"/>
    <property type="match status" value="1"/>
</dbReference>
<dbReference type="InterPro" id="IPR006222">
    <property type="entry name" value="GCVT_N"/>
</dbReference>
<keyword evidence="11" id="KW-1185">Reference proteome</keyword>
<comment type="similarity">
    <text evidence="1">Belongs to the GcvT family.</text>
</comment>
<evidence type="ECO:0000256" key="5">
    <source>
        <dbReference type="ARBA" id="ARBA00031395"/>
    </source>
</evidence>
<dbReference type="KEGG" id="banc:PU02_0111"/>
<dbReference type="PANTHER" id="PTHR43757:SF2">
    <property type="entry name" value="AMINOMETHYLTRANSFERASE, MITOCHONDRIAL"/>
    <property type="match status" value="1"/>
</dbReference>
<proteinExistence type="inferred from homology"/>
<accession>A0A0M3T2L1</accession>
<feature type="domain" description="Aminomethyltransferase C-terminal" evidence="9">
    <location>
        <begin position="298"/>
        <end position="376"/>
    </location>
</feature>
<evidence type="ECO:0000256" key="7">
    <source>
        <dbReference type="PIRSR" id="PIRSR006487-1"/>
    </source>
</evidence>
<evidence type="ECO:0000313" key="10">
    <source>
        <dbReference type="EMBL" id="ALE02925.1"/>
    </source>
</evidence>
<sequence length="383" mass="42291">MLLGSCDGEVMGTVSQEFKEVSLKKLPLYELHREAGARFGAFAGWEMPLTYPLGVLKEHLHTRSHAGLFDISHMKLIMVEGAEAIEFLSYALPVDAALLKENQSRYSYLLNEQAGILDDLILTRLGERRFMLVVNAGNAHADFVELERRMDGFECQLVALERVILALQGPQAAAVMADAGLSYNHLLFMQGFEPKKDWLVARSGYTGEDGFEIALPEDQAYSLAEKLLHDHRVKWVGLAARDSLRLEAGLCLHGQDITPDITPIEASLTWAVSKNVRENARFYGSKAFLDAYQKGPSRCRVGLIPQGRQPVRAGAVLLDDQGNQIGMVTSGGFGPSVDGPVAMGYVAFGWNTLGKEVFTELRGKKIVLSVSKLPFVEQRYFKG</sequence>
<dbReference type="GO" id="GO:0004047">
    <property type="term" value="F:aminomethyltransferase activity"/>
    <property type="evidence" value="ECO:0007669"/>
    <property type="project" value="UniProtKB-EC"/>
</dbReference>
<evidence type="ECO:0000256" key="1">
    <source>
        <dbReference type="ARBA" id="ARBA00008609"/>
    </source>
</evidence>
<dbReference type="EC" id="2.1.2.10" evidence="2"/>
<evidence type="ECO:0000256" key="3">
    <source>
        <dbReference type="ARBA" id="ARBA00022576"/>
    </source>
</evidence>
<dbReference type="SUPFAM" id="SSF103025">
    <property type="entry name" value="Folate-binding domain"/>
    <property type="match status" value="1"/>
</dbReference>
<evidence type="ECO:0000259" key="8">
    <source>
        <dbReference type="Pfam" id="PF01571"/>
    </source>
</evidence>
<dbReference type="Pfam" id="PF08669">
    <property type="entry name" value="GCV_T_C"/>
    <property type="match status" value="1"/>
</dbReference>
<dbReference type="Gene3D" id="3.30.1360.120">
    <property type="entry name" value="Probable tRNA modification gtpase trme, domain 1"/>
    <property type="match status" value="1"/>
</dbReference>
<dbReference type="GO" id="GO:0005960">
    <property type="term" value="C:glycine cleavage complex"/>
    <property type="evidence" value="ECO:0007669"/>
    <property type="project" value="InterPro"/>
</dbReference>